<proteinExistence type="predicted"/>
<comment type="caution">
    <text evidence="1">The sequence shown here is derived from an EMBL/GenBank/DDBJ whole genome shotgun (WGS) entry which is preliminary data.</text>
</comment>
<reference evidence="1" key="1">
    <citation type="submission" date="2023-08" db="EMBL/GenBank/DDBJ databases">
        <authorList>
            <person name="Chen Y."/>
            <person name="Shah S."/>
            <person name="Dougan E. K."/>
            <person name="Thang M."/>
            <person name="Chan C."/>
        </authorList>
    </citation>
    <scope>NUCLEOTIDE SEQUENCE</scope>
</reference>
<keyword evidence="3" id="KW-1185">Reference proteome</keyword>
<evidence type="ECO:0000313" key="1">
    <source>
        <dbReference type="EMBL" id="CAJ1381300.1"/>
    </source>
</evidence>
<accession>A0AA36MQ71</accession>
<name>A0AA36MQ71_9DINO</name>
<dbReference type="AlphaFoldDB" id="A0AA36MQ71"/>
<dbReference type="Proteomes" id="UP001178507">
    <property type="component" value="Unassembled WGS sequence"/>
</dbReference>
<gene>
    <name evidence="1" type="ORF">EVOR1521_LOCUS9025</name>
    <name evidence="2" type="ORF">EVOR1521_LOCUS9027</name>
</gene>
<organism evidence="1 3">
    <name type="scientific">Effrenium voratum</name>
    <dbReference type="NCBI Taxonomy" id="2562239"/>
    <lineage>
        <taxon>Eukaryota</taxon>
        <taxon>Sar</taxon>
        <taxon>Alveolata</taxon>
        <taxon>Dinophyceae</taxon>
        <taxon>Suessiales</taxon>
        <taxon>Symbiodiniaceae</taxon>
        <taxon>Effrenium</taxon>
    </lineage>
</organism>
<evidence type="ECO:0000313" key="3">
    <source>
        <dbReference type="Proteomes" id="UP001178507"/>
    </source>
</evidence>
<protein>
    <submittedName>
        <fullName evidence="1">Uncharacterized protein</fullName>
    </submittedName>
</protein>
<dbReference type="EMBL" id="CAUJNA010000797">
    <property type="protein sequence ID" value="CAJ1381302.1"/>
    <property type="molecule type" value="Genomic_DNA"/>
</dbReference>
<evidence type="ECO:0000313" key="2">
    <source>
        <dbReference type="EMBL" id="CAJ1381302.1"/>
    </source>
</evidence>
<dbReference type="EMBL" id="CAUJNA010000797">
    <property type="protein sequence ID" value="CAJ1381300.1"/>
    <property type="molecule type" value="Genomic_DNA"/>
</dbReference>
<sequence>MGGLRFKQCHLPLEHIATLFPAQANLRKGSECIGKSVEGSGSSWQRVLLSALCLLCLWWTSLGLPELQRAAKVKLRRCREAVSHECSAVAGRFKRLASCFSPAACCVCRVALCSITGSSEDTDMHKGLEHFL</sequence>